<accession>A0AAP5WD90</accession>
<dbReference type="RefSeq" id="WP_041104309.1">
    <property type="nucleotide sequence ID" value="NZ_BAAAYW010000001.1"/>
</dbReference>
<dbReference type="EMBL" id="JACJIK010000001">
    <property type="protein sequence ID" value="MBA9058906.1"/>
    <property type="molecule type" value="Genomic_DNA"/>
</dbReference>
<dbReference type="InterPro" id="IPR036514">
    <property type="entry name" value="SGNH_hydro_sf"/>
</dbReference>
<reference evidence="3" key="2">
    <citation type="submission" date="2023-10" db="EMBL/GenBank/DDBJ databases">
        <title>Development of a sustainable strategy for remediation of hydrocarbon-contaminated territories based on the waste exchange concept.</title>
        <authorList>
            <person name="Krivoruchko A."/>
        </authorList>
    </citation>
    <scope>NUCLEOTIDE SEQUENCE</scope>
    <source>
        <strain evidence="3">IEGM 1325</strain>
    </source>
</reference>
<reference evidence="2 4" key="1">
    <citation type="submission" date="2020-08" db="EMBL/GenBank/DDBJ databases">
        <title>Sequencing the genomes of 1000 actinobacteria strains.</title>
        <authorList>
            <person name="Klenk H.-P."/>
        </authorList>
    </citation>
    <scope>NUCLEOTIDE SEQUENCE [LARGE SCALE GENOMIC DNA]</scope>
    <source>
        <strain evidence="2 4">DSM 21948</strain>
    </source>
</reference>
<evidence type="ECO:0000313" key="2">
    <source>
        <dbReference type="EMBL" id="MBA9058906.1"/>
    </source>
</evidence>
<keyword evidence="4" id="KW-1185">Reference proteome</keyword>
<gene>
    <name evidence="2" type="ORF">HDA34_000613</name>
    <name evidence="3" type="ORF">R4064_02275</name>
</gene>
<sequence>MHNRRIRIAAVGDQLLAGAGDARAIGWWGRVLARTQAPDVELENYVLAVPHETTEDLNERWWGEASRRFSEETENRLVVALSDADLDLEATSTARSRLNLANVLDTASQRNIPVLVVGPTPTLDEQRNARLAELNAAYLDVADRRNHVYVDTFTPLVGHEQWRADLASGQGRPGQAGHGLIAWLVLHRGWYQWLGLPEPTA</sequence>
<proteinExistence type="predicted"/>
<evidence type="ECO:0000259" key="1">
    <source>
        <dbReference type="Pfam" id="PF13472"/>
    </source>
</evidence>
<dbReference type="Proteomes" id="UP001185728">
    <property type="component" value="Unassembled WGS sequence"/>
</dbReference>
<dbReference type="Proteomes" id="UP000572670">
    <property type="component" value="Unassembled WGS sequence"/>
</dbReference>
<evidence type="ECO:0000313" key="3">
    <source>
        <dbReference type="EMBL" id="MDV7176473.1"/>
    </source>
</evidence>
<dbReference type="EMBL" id="JAWLUK010000003">
    <property type="protein sequence ID" value="MDV7176473.1"/>
    <property type="molecule type" value="Genomic_DNA"/>
</dbReference>
<name>A0AAP5WD90_9MICC</name>
<organism evidence="3 5">
    <name type="scientific">Micrococcus yunnanensis</name>
    <dbReference type="NCBI Taxonomy" id="566027"/>
    <lineage>
        <taxon>Bacteria</taxon>
        <taxon>Bacillati</taxon>
        <taxon>Actinomycetota</taxon>
        <taxon>Actinomycetes</taxon>
        <taxon>Micrococcales</taxon>
        <taxon>Micrococcaceae</taxon>
        <taxon>Micrococcus</taxon>
    </lineage>
</organism>
<dbReference type="Gene3D" id="3.40.50.1110">
    <property type="entry name" value="SGNH hydrolase"/>
    <property type="match status" value="1"/>
</dbReference>
<dbReference type="InterPro" id="IPR013830">
    <property type="entry name" value="SGNH_hydro"/>
</dbReference>
<feature type="domain" description="SGNH hydrolase-type esterase" evidence="1">
    <location>
        <begin position="10"/>
        <end position="178"/>
    </location>
</feature>
<dbReference type="GeneID" id="93362964"/>
<evidence type="ECO:0000313" key="4">
    <source>
        <dbReference type="Proteomes" id="UP000572670"/>
    </source>
</evidence>
<dbReference type="Pfam" id="PF13472">
    <property type="entry name" value="Lipase_GDSL_2"/>
    <property type="match status" value="1"/>
</dbReference>
<protein>
    <submittedName>
        <fullName evidence="3">GDSL-type esterase/lipase family protein</fullName>
    </submittedName>
</protein>
<comment type="caution">
    <text evidence="3">The sequence shown here is derived from an EMBL/GenBank/DDBJ whole genome shotgun (WGS) entry which is preliminary data.</text>
</comment>
<dbReference type="SUPFAM" id="SSF52266">
    <property type="entry name" value="SGNH hydrolase"/>
    <property type="match status" value="1"/>
</dbReference>
<evidence type="ECO:0000313" key="5">
    <source>
        <dbReference type="Proteomes" id="UP001185728"/>
    </source>
</evidence>
<dbReference type="AlphaFoldDB" id="A0AAP5WD90"/>